<evidence type="ECO:0000256" key="2">
    <source>
        <dbReference type="ARBA" id="ARBA00008650"/>
    </source>
</evidence>
<proteinExistence type="inferred from homology"/>
<organism evidence="6 7">
    <name type="scientific">Microtus ochrogaster</name>
    <name type="common">Prairie vole</name>
    <dbReference type="NCBI Taxonomy" id="79684"/>
    <lineage>
        <taxon>Eukaryota</taxon>
        <taxon>Metazoa</taxon>
        <taxon>Chordata</taxon>
        <taxon>Craniata</taxon>
        <taxon>Vertebrata</taxon>
        <taxon>Euteleostomi</taxon>
        <taxon>Mammalia</taxon>
        <taxon>Eutheria</taxon>
        <taxon>Euarchontoglires</taxon>
        <taxon>Glires</taxon>
        <taxon>Rodentia</taxon>
        <taxon>Myomorpha</taxon>
        <taxon>Muroidea</taxon>
        <taxon>Cricetidae</taxon>
        <taxon>Arvicolinae</taxon>
        <taxon>Microtus</taxon>
    </lineage>
</organism>
<dbReference type="PANTHER" id="PTHR31708">
    <property type="entry name" value="ABPBG26-RELATED"/>
    <property type="match status" value="1"/>
</dbReference>
<dbReference type="SUPFAM" id="SSF48201">
    <property type="entry name" value="Uteroglobin-like"/>
    <property type="match status" value="1"/>
</dbReference>
<dbReference type="Proteomes" id="UP000710432">
    <property type="component" value="Unassembled WGS sequence"/>
</dbReference>
<protein>
    <submittedName>
        <fullName evidence="6">Androgen-binding protein-like protein</fullName>
    </submittedName>
</protein>
<feature type="chain" id="PRO_5035293455" evidence="5">
    <location>
        <begin position="24"/>
        <end position="115"/>
    </location>
</feature>
<evidence type="ECO:0000313" key="7">
    <source>
        <dbReference type="Proteomes" id="UP000710432"/>
    </source>
</evidence>
<dbReference type="Pfam" id="PF09252">
    <property type="entry name" value="Feld-I_B"/>
    <property type="match status" value="1"/>
</dbReference>
<sequence>MKGTLLLLALLVTGELGFQTTEACIPLFEVLTTTAFGNKEIMNAILTKFDATDGERKGFEKIQECYNEGGLKTKFLDSTVLKTITLSPQCREYYTIDTIEKIKALLSKFNIPGKR</sequence>
<comment type="subcellular location">
    <subcellularLocation>
        <location evidence="1">Secreted</location>
    </subcellularLocation>
</comment>
<dbReference type="PANTHER" id="PTHR31708:SF0">
    <property type="entry name" value="ABPBG26-RELATED"/>
    <property type="match status" value="1"/>
</dbReference>
<dbReference type="PROSITE" id="PS51311">
    <property type="entry name" value="SCGB"/>
    <property type="match status" value="1"/>
</dbReference>
<comment type="similarity">
    <text evidence="2">Belongs to the secretoglobin family.</text>
</comment>
<dbReference type="AlphaFoldDB" id="A0A8J6H012"/>
<dbReference type="CDD" id="cd00633">
    <property type="entry name" value="Secretoglobin"/>
    <property type="match status" value="1"/>
</dbReference>
<evidence type="ECO:0000256" key="5">
    <source>
        <dbReference type="SAM" id="SignalP"/>
    </source>
</evidence>
<evidence type="ECO:0000313" key="6">
    <source>
        <dbReference type="EMBL" id="KAH0519063.1"/>
    </source>
</evidence>
<dbReference type="GO" id="GO:0005615">
    <property type="term" value="C:extracellular space"/>
    <property type="evidence" value="ECO:0007669"/>
    <property type="project" value="InterPro"/>
</dbReference>
<reference evidence="6" key="1">
    <citation type="submission" date="2020-03" db="EMBL/GenBank/DDBJ databases">
        <title>Studies in the Genomics of Life Span.</title>
        <authorList>
            <person name="Glass D."/>
        </authorList>
    </citation>
    <scope>NUCLEOTIDE SEQUENCE</scope>
    <source>
        <strain evidence="6">LTLLF</strain>
        <tissue evidence="6">Muscle</tissue>
    </source>
</reference>
<dbReference type="Gene3D" id="1.20.920.50">
    <property type="match status" value="1"/>
</dbReference>
<dbReference type="InterPro" id="IPR035960">
    <property type="entry name" value="Secretoglobin_sf"/>
</dbReference>
<name>A0A8J6H012_MICOH</name>
<comment type="caution">
    <text evidence="6">The sequence shown here is derived from an EMBL/GenBank/DDBJ whole genome shotgun (WGS) entry which is preliminary data.</text>
</comment>
<evidence type="ECO:0000256" key="3">
    <source>
        <dbReference type="ARBA" id="ARBA00022525"/>
    </source>
</evidence>
<gene>
    <name evidence="6" type="ORF">LTLLF_113445</name>
</gene>
<feature type="signal peptide" evidence="5">
    <location>
        <begin position="1"/>
        <end position="23"/>
    </location>
</feature>
<evidence type="ECO:0000256" key="1">
    <source>
        <dbReference type="ARBA" id="ARBA00004613"/>
    </source>
</evidence>
<dbReference type="InterPro" id="IPR015332">
    <property type="entry name" value="CH2-like"/>
</dbReference>
<dbReference type="EMBL" id="JAATJU010008000">
    <property type="protein sequence ID" value="KAH0519063.1"/>
    <property type="molecule type" value="Genomic_DNA"/>
</dbReference>
<keyword evidence="4 5" id="KW-0732">Signal</keyword>
<keyword evidence="3" id="KW-0964">Secreted</keyword>
<dbReference type="InterPro" id="IPR016126">
    <property type="entry name" value="Secretoglobin"/>
</dbReference>
<dbReference type="InterPro" id="IPR053723">
    <property type="entry name" value="Secretoglobin_Domain_sf"/>
</dbReference>
<evidence type="ECO:0000256" key="4">
    <source>
        <dbReference type="ARBA" id="ARBA00022729"/>
    </source>
</evidence>
<accession>A0A8J6H012</accession>